<keyword evidence="3 4" id="KW-0378">Hydrolase</keyword>
<proteinExistence type="inferred from homology"/>
<dbReference type="PROSITE" id="PS00893">
    <property type="entry name" value="NUDIX_BOX"/>
    <property type="match status" value="1"/>
</dbReference>
<dbReference type="PRINTS" id="PR00502">
    <property type="entry name" value="NUDIXFAMILY"/>
</dbReference>
<dbReference type="PROSITE" id="PS51462">
    <property type="entry name" value="NUDIX"/>
    <property type="match status" value="1"/>
</dbReference>
<dbReference type="InterPro" id="IPR020084">
    <property type="entry name" value="NUDIX_hydrolase_CS"/>
</dbReference>
<reference evidence="6 7" key="1">
    <citation type="journal article" date="2015" name="Stand. Genomic Sci.">
        <title>Genomic Encyclopedia of Bacterial and Archaeal Type Strains, Phase III: the genomes of soil and plant-associated and newly described type strains.</title>
        <authorList>
            <person name="Whitman W.B."/>
            <person name="Woyke T."/>
            <person name="Klenk H.P."/>
            <person name="Zhou Y."/>
            <person name="Lilburn T.G."/>
            <person name="Beck B.J."/>
            <person name="De Vos P."/>
            <person name="Vandamme P."/>
            <person name="Eisen J.A."/>
            <person name="Garrity G."/>
            <person name="Hugenholtz P."/>
            <person name="Kyrpides N.C."/>
        </authorList>
    </citation>
    <scope>NUCLEOTIDE SEQUENCE [LARGE SCALE GENOMIC DNA]</scope>
    <source>
        <strain evidence="6 7">VKM Ac-2540</strain>
    </source>
</reference>
<sequence>MGNDTPHVPGYTRHEFGDRIGATARLRIGAAAAVMDGDRLLLTKRTDNDEWCMPGGAVEPGERPAEAAERETLEETGLSVRVTGLVGVYSNPDVVVVYPDGNRVQIVGVVFRAEAVSGEAGPSAEVSESGWFTAEEAAQLTVIAGHRPVLPAVFAGEVYYDGSAADQAAEE</sequence>
<comment type="similarity">
    <text evidence="2 4">Belongs to the Nudix hydrolase family.</text>
</comment>
<dbReference type="InterPro" id="IPR000086">
    <property type="entry name" value="NUDIX_hydrolase_dom"/>
</dbReference>
<dbReference type="SUPFAM" id="SSF55811">
    <property type="entry name" value="Nudix"/>
    <property type="match status" value="1"/>
</dbReference>
<dbReference type="PANTHER" id="PTHR43046:SF2">
    <property type="entry name" value="8-OXO-DGTP DIPHOSPHATASE-RELATED"/>
    <property type="match status" value="1"/>
</dbReference>
<evidence type="ECO:0000256" key="4">
    <source>
        <dbReference type="RuleBase" id="RU003476"/>
    </source>
</evidence>
<keyword evidence="7" id="KW-1185">Reference proteome</keyword>
<comment type="caution">
    <text evidence="6">The sequence shown here is derived from an EMBL/GenBank/DDBJ whole genome shotgun (WGS) entry which is preliminary data.</text>
</comment>
<feature type="domain" description="Nudix hydrolase" evidence="5">
    <location>
        <begin position="25"/>
        <end position="155"/>
    </location>
</feature>
<protein>
    <submittedName>
        <fullName evidence="6">ADP-ribose pyrophosphatase YjhB (NUDIX family)</fullName>
    </submittedName>
</protein>
<dbReference type="GO" id="GO:0016787">
    <property type="term" value="F:hydrolase activity"/>
    <property type="evidence" value="ECO:0007669"/>
    <property type="project" value="UniProtKB-KW"/>
</dbReference>
<dbReference type="InterPro" id="IPR020476">
    <property type="entry name" value="Nudix_hydrolase"/>
</dbReference>
<dbReference type="Pfam" id="PF00293">
    <property type="entry name" value="NUDIX"/>
    <property type="match status" value="1"/>
</dbReference>
<evidence type="ECO:0000256" key="2">
    <source>
        <dbReference type="ARBA" id="ARBA00005582"/>
    </source>
</evidence>
<dbReference type="Gene3D" id="3.90.79.10">
    <property type="entry name" value="Nucleoside Triphosphate Pyrophosphohydrolase"/>
    <property type="match status" value="1"/>
</dbReference>
<gene>
    <name evidence="6" type="ORF">EV645_5441</name>
</gene>
<dbReference type="AlphaFoldDB" id="A0A4Q7WQK4"/>
<evidence type="ECO:0000256" key="1">
    <source>
        <dbReference type="ARBA" id="ARBA00001946"/>
    </source>
</evidence>
<dbReference type="EMBL" id="SHKR01000014">
    <property type="protein sequence ID" value="RZU12178.1"/>
    <property type="molecule type" value="Genomic_DNA"/>
</dbReference>
<accession>A0A4Q7WQK4</accession>
<evidence type="ECO:0000313" key="7">
    <source>
        <dbReference type="Proteomes" id="UP000292027"/>
    </source>
</evidence>
<comment type="cofactor">
    <cofactor evidence="1">
        <name>Mg(2+)</name>
        <dbReference type="ChEBI" id="CHEBI:18420"/>
    </cofactor>
</comment>
<dbReference type="OrthoDB" id="9804442at2"/>
<dbReference type="Proteomes" id="UP000292027">
    <property type="component" value="Unassembled WGS sequence"/>
</dbReference>
<evidence type="ECO:0000259" key="5">
    <source>
        <dbReference type="PROSITE" id="PS51462"/>
    </source>
</evidence>
<name>A0A4Q7WQK4_9ACTN</name>
<dbReference type="PANTHER" id="PTHR43046">
    <property type="entry name" value="GDP-MANNOSE MANNOSYL HYDROLASE"/>
    <property type="match status" value="1"/>
</dbReference>
<evidence type="ECO:0000256" key="3">
    <source>
        <dbReference type="ARBA" id="ARBA00022801"/>
    </source>
</evidence>
<evidence type="ECO:0000313" key="6">
    <source>
        <dbReference type="EMBL" id="RZU12178.1"/>
    </source>
</evidence>
<dbReference type="InterPro" id="IPR015797">
    <property type="entry name" value="NUDIX_hydrolase-like_dom_sf"/>
</dbReference>
<organism evidence="6 7">
    <name type="scientific">Kribbella rubisoli</name>
    <dbReference type="NCBI Taxonomy" id="3075929"/>
    <lineage>
        <taxon>Bacteria</taxon>
        <taxon>Bacillati</taxon>
        <taxon>Actinomycetota</taxon>
        <taxon>Actinomycetes</taxon>
        <taxon>Propionibacteriales</taxon>
        <taxon>Kribbellaceae</taxon>
        <taxon>Kribbella</taxon>
    </lineage>
</organism>
<dbReference type="RefSeq" id="WP_130446798.1">
    <property type="nucleotide sequence ID" value="NZ_SHKR01000014.1"/>
</dbReference>